<dbReference type="Proteomes" id="UP000594892">
    <property type="component" value="Chromosome 2"/>
</dbReference>
<evidence type="ECO:0000256" key="1">
    <source>
        <dbReference type="SAM" id="MobiDB-lite"/>
    </source>
</evidence>
<dbReference type="PANTHER" id="PTHR39515:SF2">
    <property type="entry name" value="HTH-TYPE TRANSCRIPTIONAL REGULATOR RV0880"/>
    <property type="match status" value="1"/>
</dbReference>
<evidence type="ECO:0000313" key="3">
    <source>
        <dbReference type="EMBL" id="QPQ92527.1"/>
    </source>
</evidence>
<dbReference type="SUPFAM" id="SSF46785">
    <property type="entry name" value="Winged helix' DNA-binding domain"/>
    <property type="match status" value="1"/>
</dbReference>
<gene>
    <name evidence="3" type="ORF">I6H06_26060</name>
    <name evidence="4" type="ORF">NFI99_28805</name>
</gene>
<dbReference type="PANTHER" id="PTHR39515">
    <property type="entry name" value="CONSERVED PROTEIN"/>
    <property type="match status" value="1"/>
</dbReference>
<keyword evidence="6" id="KW-1185">Reference proteome</keyword>
<organism evidence="3 5">
    <name type="scientific">Burkholderia glumae</name>
    <name type="common">Pseudomonas glumae</name>
    <dbReference type="NCBI Taxonomy" id="337"/>
    <lineage>
        <taxon>Bacteria</taxon>
        <taxon>Pseudomonadati</taxon>
        <taxon>Pseudomonadota</taxon>
        <taxon>Betaproteobacteria</taxon>
        <taxon>Burkholderiales</taxon>
        <taxon>Burkholderiaceae</taxon>
        <taxon>Burkholderia</taxon>
    </lineage>
</organism>
<reference evidence="4" key="2">
    <citation type="submission" date="2022-06" db="EMBL/GenBank/DDBJ databases">
        <title>Draft genome sequence of Burkholderia glumae strain GR20004 isolated from rice panicle showing bacterial panicle blight.</title>
        <authorList>
            <person name="Choi S.Y."/>
            <person name="Lee Y.H."/>
        </authorList>
    </citation>
    <scope>NUCLEOTIDE SEQUENCE</scope>
    <source>
        <strain evidence="4">GR20004</strain>
    </source>
</reference>
<dbReference type="GO" id="GO:0003700">
    <property type="term" value="F:DNA-binding transcription factor activity"/>
    <property type="evidence" value="ECO:0007669"/>
    <property type="project" value="InterPro"/>
</dbReference>
<dbReference type="SMART" id="SM00347">
    <property type="entry name" value="HTH_MARR"/>
    <property type="match status" value="1"/>
</dbReference>
<dbReference type="Gene3D" id="1.10.10.10">
    <property type="entry name" value="Winged helix-like DNA-binding domain superfamily/Winged helix DNA-binding domain"/>
    <property type="match status" value="1"/>
</dbReference>
<dbReference type="InterPro" id="IPR036390">
    <property type="entry name" value="WH_DNA-bd_sf"/>
</dbReference>
<dbReference type="AlphaFoldDB" id="A0AAQ0BUP1"/>
<dbReference type="EMBL" id="CP099587">
    <property type="protein sequence ID" value="USS45572.1"/>
    <property type="molecule type" value="Genomic_DNA"/>
</dbReference>
<proteinExistence type="predicted"/>
<dbReference type="GeneID" id="45695877"/>
<evidence type="ECO:0000313" key="6">
    <source>
        <dbReference type="Proteomes" id="UP001056386"/>
    </source>
</evidence>
<accession>A0AAQ0BUP1</accession>
<feature type="region of interest" description="Disordered" evidence="1">
    <location>
        <begin position="1"/>
        <end position="20"/>
    </location>
</feature>
<dbReference type="EMBL" id="CP065601">
    <property type="protein sequence ID" value="QPQ92527.1"/>
    <property type="molecule type" value="Genomic_DNA"/>
</dbReference>
<evidence type="ECO:0000313" key="4">
    <source>
        <dbReference type="EMBL" id="USS45572.1"/>
    </source>
</evidence>
<name>A0AAQ0BUP1_BURGL</name>
<protein>
    <submittedName>
        <fullName evidence="3">MarR family transcriptional regulator</fullName>
    </submittedName>
</protein>
<dbReference type="RefSeq" id="WP_015876816.1">
    <property type="nucleotide sequence ID" value="NZ_CP021074.1"/>
</dbReference>
<feature type="domain" description="HTH marR-type" evidence="2">
    <location>
        <begin position="19"/>
        <end position="155"/>
    </location>
</feature>
<reference evidence="3 5" key="1">
    <citation type="submission" date="2020-12" db="EMBL/GenBank/DDBJ databases">
        <title>FDA dAtabase for Regulatory Grade micrObial Sequences (FDA-ARGOS): Supporting development and validation of Infectious Disease Dx tests.</title>
        <authorList>
            <person name="Minogue T."/>
            <person name="Wolcott M."/>
            <person name="Wasieloski L."/>
            <person name="Aguilar W."/>
            <person name="Moore D."/>
            <person name="Jaissle J."/>
            <person name="Tallon L."/>
            <person name="Sadzewicz L."/>
            <person name="Zhao X."/>
            <person name="Boylan J."/>
            <person name="Ott S."/>
            <person name="Bowen H."/>
            <person name="Vavikolanu K."/>
            <person name="Mehta A."/>
            <person name="Aluvathingal J."/>
            <person name="Nadendla S."/>
            <person name="Yan Y."/>
            <person name="Sichtig H."/>
        </authorList>
    </citation>
    <scope>NUCLEOTIDE SEQUENCE [LARGE SCALE GENOMIC DNA]</scope>
    <source>
        <strain evidence="3 5">FDAARGOS_949</strain>
    </source>
</reference>
<dbReference type="Gene3D" id="1.10.287.100">
    <property type="match status" value="1"/>
</dbReference>
<evidence type="ECO:0000259" key="2">
    <source>
        <dbReference type="PROSITE" id="PS50995"/>
    </source>
</evidence>
<dbReference type="Proteomes" id="UP001056386">
    <property type="component" value="Chromosome 1"/>
</dbReference>
<dbReference type="InterPro" id="IPR000835">
    <property type="entry name" value="HTH_MarR-typ"/>
</dbReference>
<dbReference type="PROSITE" id="PS50995">
    <property type="entry name" value="HTH_MARR_2"/>
    <property type="match status" value="1"/>
</dbReference>
<dbReference type="Pfam" id="PF01047">
    <property type="entry name" value="MarR"/>
    <property type="match status" value="1"/>
</dbReference>
<evidence type="ECO:0000313" key="5">
    <source>
        <dbReference type="Proteomes" id="UP000594892"/>
    </source>
</evidence>
<sequence length="156" mass="16946">MLDIPHSSDPDDLPGEAEPAALAGELRIALGKLMRRLREQGRSGDFTPSQRSVLLRLERDGPATVSALARAESVRPQSMRATVAALEAQGAVLASPDPADGRQTLMALAEPFRERLRASRSAREDWLGRALDAQLSARERRELAAAVALLQRLAEF</sequence>
<dbReference type="InterPro" id="IPR036388">
    <property type="entry name" value="WH-like_DNA-bd_sf"/>
</dbReference>
<dbReference type="InterPro" id="IPR052526">
    <property type="entry name" value="HTH-type_Bedaq_tolerance"/>
</dbReference>